<evidence type="ECO:0000313" key="3">
    <source>
        <dbReference type="Proteomes" id="UP000005087"/>
    </source>
</evidence>
<dbReference type="AlphaFoldDB" id="I1D620"/>
<dbReference type="Proteomes" id="UP000005087">
    <property type="component" value="Chromosome"/>
</dbReference>
<dbReference type="eggNOG" id="ENOG5034BV7">
    <property type="taxonomic scope" value="Bacteria"/>
</dbReference>
<gene>
    <name evidence="2" type="ORF">SacglDRAFT_03535</name>
</gene>
<dbReference type="Pfam" id="PF12079">
    <property type="entry name" value="DUF3558"/>
    <property type="match status" value="1"/>
</dbReference>
<evidence type="ECO:0008006" key="4">
    <source>
        <dbReference type="Google" id="ProtNLM"/>
    </source>
</evidence>
<feature type="compositionally biased region" description="Polar residues" evidence="1">
    <location>
        <begin position="31"/>
        <end position="49"/>
    </location>
</feature>
<evidence type="ECO:0000256" key="1">
    <source>
        <dbReference type="SAM" id="MobiDB-lite"/>
    </source>
</evidence>
<dbReference type="PROSITE" id="PS51257">
    <property type="entry name" value="PROKAR_LIPOPROTEIN"/>
    <property type="match status" value="1"/>
</dbReference>
<evidence type="ECO:0000313" key="2">
    <source>
        <dbReference type="EMBL" id="EIF00395.1"/>
    </source>
</evidence>
<dbReference type="EMBL" id="CM001484">
    <property type="protein sequence ID" value="EIF00395.1"/>
    <property type="molecule type" value="Genomic_DNA"/>
</dbReference>
<reference evidence="2 3" key="1">
    <citation type="submission" date="2011-09" db="EMBL/GenBank/DDBJ databases">
        <authorList>
            <consortium name="US DOE Joint Genome Institute (JGI-PGF)"/>
            <person name="Lucas S."/>
            <person name="Han J."/>
            <person name="Lapidus A."/>
            <person name="Cheng J.-F."/>
            <person name="Goodwin L."/>
            <person name="Pitluck S."/>
            <person name="Peters L."/>
            <person name="Land M.L."/>
            <person name="Hauser L."/>
            <person name="Brambilla E."/>
            <person name="Klenk H.-P."/>
            <person name="Woyke T.J."/>
        </authorList>
    </citation>
    <scope>NUCLEOTIDE SEQUENCE [LARGE SCALE GENOMIC DNA]</scope>
    <source>
        <strain evidence="2 3">K62</strain>
    </source>
</reference>
<dbReference type="OrthoDB" id="3555980at2"/>
<accession>I1D620</accession>
<feature type="region of interest" description="Disordered" evidence="1">
    <location>
        <begin position="23"/>
        <end position="75"/>
    </location>
</feature>
<dbReference type="InterPro" id="IPR024520">
    <property type="entry name" value="DUF3558"/>
</dbReference>
<dbReference type="STRING" id="928724.SacglDRAFT_03535"/>
<sequence length="217" mass="21636">MGRVSAVVGVGLAVLAVAGCSEGVDGDAAPTSESSVSESVGPTSTSAQGSGSGLPHSGAPAVADPLPESALPSDPCEVLTPQQVEEILGEGAAAGKRADLDGLGPGCDWGNQETLGGFQVSFHTATRQGLSASYAYAKPQSSIFREVGPIEGFPAVAYKDSEDDPICTVVVGLADEYAISTGVALSMEKKNAGVDSCGPAERIAATVVGNLKDRAGE</sequence>
<name>I1D620_9PSEU</name>
<reference evidence="3" key="2">
    <citation type="submission" date="2012-01" db="EMBL/GenBank/DDBJ databases">
        <title>Noncontiguous Finished sequence of chromosome of Saccharomonospora glauca K62.</title>
        <authorList>
            <consortium name="US DOE Joint Genome Institute"/>
            <person name="Lucas S."/>
            <person name="Han J."/>
            <person name="Lapidus A."/>
            <person name="Cheng J.-F."/>
            <person name="Goodwin L."/>
            <person name="Pitluck S."/>
            <person name="Peters L."/>
            <person name="Mikhailova N."/>
            <person name="Held B."/>
            <person name="Detter J.C."/>
            <person name="Han C."/>
            <person name="Tapia R."/>
            <person name="Land M."/>
            <person name="Hauser L."/>
            <person name="Kyrpides N."/>
            <person name="Ivanova N."/>
            <person name="Pagani I."/>
            <person name="Brambilla E.-M."/>
            <person name="Klenk H.-P."/>
            <person name="Woyke T."/>
        </authorList>
    </citation>
    <scope>NUCLEOTIDE SEQUENCE [LARGE SCALE GENOMIC DNA]</scope>
    <source>
        <strain evidence="3">K62</strain>
    </source>
</reference>
<keyword evidence="3" id="KW-1185">Reference proteome</keyword>
<dbReference type="RefSeq" id="WP_005466161.1">
    <property type="nucleotide sequence ID" value="NZ_CM001484.1"/>
</dbReference>
<protein>
    <recommendedName>
        <fullName evidence="4">DUF3558 domain-containing protein</fullName>
    </recommendedName>
</protein>
<organism evidence="2 3">
    <name type="scientific">Saccharomonospora glauca K62</name>
    <dbReference type="NCBI Taxonomy" id="928724"/>
    <lineage>
        <taxon>Bacteria</taxon>
        <taxon>Bacillati</taxon>
        <taxon>Actinomycetota</taxon>
        <taxon>Actinomycetes</taxon>
        <taxon>Pseudonocardiales</taxon>
        <taxon>Pseudonocardiaceae</taxon>
        <taxon>Saccharomonospora</taxon>
    </lineage>
</organism>
<dbReference type="HOGENOM" id="CLU_097940_1_0_11"/>
<proteinExistence type="predicted"/>